<accession>A0A1S2KVY2</accession>
<organism evidence="2">
    <name type="scientific">Anaerobacillus isosaccharinicus</name>
    <dbReference type="NCBI Taxonomy" id="1532552"/>
    <lineage>
        <taxon>Bacteria</taxon>
        <taxon>Bacillati</taxon>
        <taxon>Bacillota</taxon>
        <taxon>Bacilli</taxon>
        <taxon>Bacillales</taxon>
        <taxon>Bacillaceae</taxon>
        <taxon>Anaerobacillus</taxon>
    </lineage>
</organism>
<feature type="transmembrane region" description="Helical" evidence="1">
    <location>
        <begin position="55"/>
        <end position="76"/>
    </location>
</feature>
<protein>
    <submittedName>
        <fullName evidence="2">Uncharacterized protein</fullName>
    </submittedName>
</protein>
<comment type="caution">
    <text evidence="2">The sequence shown here is derived from an EMBL/GenBank/DDBJ whole genome shotgun (WGS) entry which is preliminary data.</text>
</comment>
<name>A0A1S2KVY2_9BACI</name>
<reference evidence="2" key="1">
    <citation type="submission" date="2016-10" db="EMBL/GenBank/DDBJ databases">
        <title>Draft genome sequences of four alkaliphilic bacteria belonging to the Anaerobacillus genus.</title>
        <authorList>
            <person name="Bassil N.M."/>
            <person name="Lloyd J.R."/>
        </authorList>
    </citation>
    <scope>NUCLEOTIDE SEQUENCE [LARGE SCALE GENOMIC DNA]</scope>
    <source>
        <strain evidence="2">NB2006</strain>
    </source>
</reference>
<evidence type="ECO:0000313" key="2">
    <source>
        <dbReference type="EMBL" id="OIJ04349.1"/>
    </source>
</evidence>
<keyword evidence="1" id="KW-1133">Transmembrane helix</keyword>
<dbReference type="AlphaFoldDB" id="A0A1S2KVY2"/>
<proteinExistence type="predicted"/>
<keyword evidence="1" id="KW-0812">Transmembrane</keyword>
<sequence>MFFVLAYLYGFVLNFRGGIEVFGEYKLIKRLIKGCQTPSVDIYAKKSTSGGHFIYLWWIFLLNLCILIFYPANKLFKQIGGQKRSN</sequence>
<gene>
    <name evidence="2" type="ORF">AWH56_23315</name>
</gene>
<keyword evidence="1" id="KW-0472">Membrane</keyword>
<dbReference type="EMBL" id="LQXD01000201">
    <property type="protein sequence ID" value="OIJ04349.1"/>
    <property type="molecule type" value="Genomic_DNA"/>
</dbReference>
<evidence type="ECO:0000256" key="1">
    <source>
        <dbReference type="SAM" id="Phobius"/>
    </source>
</evidence>